<keyword evidence="12" id="KW-1185">Reference proteome</keyword>
<feature type="domain" description="Formamidopyrimidine-DNA glycosylase catalytic" evidence="10">
    <location>
        <begin position="2"/>
        <end position="98"/>
    </location>
</feature>
<dbReference type="RefSeq" id="WP_070248475.1">
    <property type="nucleotide sequence ID" value="NZ_LROM01000085.1"/>
</dbReference>
<keyword evidence="5" id="KW-0238">DNA-binding</keyword>
<dbReference type="InterPro" id="IPR010979">
    <property type="entry name" value="Ribosomal_uS13-like_H2TH"/>
</dbReference>
<dbReference type="Proteomes" id="UP000175989">
    <property type="component" value="Unassembled WGS sequence"/>
</dbReference>
<keyword evidence="8" id="KW-0511">Multifunctional enzyme</keyword>
<evidence type="ECO:0000256" key="2">
    <source>
        <dbReference type="ARBA" id="ARBA00009409"/>
    </source>
</evidence>
<dbReference type="GO" id="GO:0140078">
    <property type="term" value="F:class I DNA-(apurinic or apyrimidinic site) endonuclease activity"/>
    <property type="evidence" value="ECO:0007669"/>
    <property type="project" value="UniProtKB-EC"/>
</dbReference>
<dbReference type="EMBL" id="LROM01000085">
    <property type="protein sequence ID" value="OFA00016.1"/>
    <property type="molecule type" value="Genomic_DNA"/>
</dbReference>
<evidence type="ECO:0000256" key="7">
    <source>
        <dbReference type="ARBA" id="ARBA00023239"/>
    </source>
</evidence>
<keyword evidence="7 11" id="KW-0456">Lyase</keyword>
<dbReference type="EC" id="4.2.99.18" evidence="11"/>
<keyword evidence="6" id="KW-0234">DNA repair</keyword>
<dbReference type="PROSITE" id="PS51068">
    <property type="entry name" value="FPG_CAT"/>
    <property type="match status" value="1"/>
</dbReference>
<keyword evidence="9 11" id="KW-0326">Glycosidase</keyword>
<dbReference type="Gene3D" id="1.10.8.50">
    <property type="match status" value="1"/>
</dbReference>
<dbReference type="SUPFAM" id="SSF81624">
    <property type="entry name" value="N-terminal domain of MutM-like DNA repair proteins"/>
    <property type="match status" value="1"/>
</dbReference>
<dbReference type="Gene3D" id="3.20.190.10">
    <property type="entry name" value="MutM-like, N-terminal"/>
    <property type="match status" value="1"/>
</dbReference>
<evidence type="ECO:0000259" key="10">
    <source>
        <dbReference type="PROSITE" id="PS51068"/>
    </source>
</evidence>
<dbReference type="OrthoDB" id="9800855at2"/>
<comment type="catalytic activity">
    <reaction evidence="1">
        <text>Hydrolysis of DNA containing ring-opened 7-methylguanine residues, releasing 2,6-diamino-4-hydroxy-5-(N-methyl)formamidopyrimidine.</text>
        <dbReference type="EC" id="3.2.2.23"/>
    </reaction>
</comment>
<evidence type="ECO:0000256" key="5">
    <source>
        <dbReference type="ARBA" id="ARBA00023125"/>
    </source>
</evidence>
<dbReference type="PANTHER" id="PTHR22993">
    <property type="entry name" value="FORMAMIDOPYRIMIDINE-DNA GLYCOSYLASE"/>
    <property type="match status" value="1"/>
</dbReference>
<protein>
    <submittedName>
        <fullName evidence="11">Formamidopyrimidine-DNA glycosylase</fullName>
        <ecNumber evidence="11">3.2.2.23</ecNumber>
        <ecNumber evidence="11">4.2.99.18</ecNumber>
    </submittedName>
</protein>
<dbReference type="Pfam" id="PF01149">
    <property type="entry name" value="Fapy_DNA_glyco"/>
    <property type="match status" value="1"/>
</dbReference>
<evidence type="ECO:0000256" key="4">
    <source>
        <dbReference type="ARBA" id="ARBA00022801"/>
    </source>
</evidence>
<evidence type="ECO:0000256" key="9">
    <source>
        <dbReference type="ARBA" id="ARBA00023295"/>
    </source>
</evidence>
<dbReference type="SMART" id="SM01232">
    <property type="entry name" value="H2TH"/>
    <property type="match status" value="1"/>
</dbReference>
<dbReference type="EC" id="3.2.2.23" evidence="11"/>
<name>A0A1E7WLW1_9BURK</name>
<comment type="similarity">
    <text evidence="2">Belongs to the FPG family.</text>
</comment>
<dbReference type="GO" id="GO:0006284">
    <property type="term" value="P:base-excision repair"/>
    <property type="evidence" value="ECO:0007669"/>
    <property type="project" value="InterPro"/>
</dbReference>
<proteinExistence type="inferred from homology"/>
<dbReference type="PANTHER" id="PTHR22993:SF9">
    <property type="entry name" value="FORMAMIDOPYRIMIDINE-DNA GLYCOSYLASE"/>
    <property type="match status" value="1"/>
</dbReference>
<dbReference type="Pfam" id="PF06831">
    <property type="entry name" value="H2TH"/>
    <property type="match status" value="1"/>
</dbReference>
<gene>
    <name evidence="11" type="primary">mutM_1</name>
    <name evidence="11" type="ORF">DUPY_24810</name>
</gene>
<comment type="caution">
    <text evidence="11">The sequence shown here is derived from an EMBL/GenBank/DDBJ whole genome shotgun (WGS) entry which is preliminary data.</text>
</comment>
<dbReference type="InterPro" id="IPR012319">
    <property type="entry name" value="FPG_cat"/>
</dbReference>
<evidence type="ECO:0000256" key="6">
    <source>
        <dbReference type="ARBA" id="ARBA00023204"/>
    </source>
</evidence>
<dbReference type="GO" id="GO:0008534">
    <property type="term" value="F:oxidized purine nucleobase lesion DNA N-glycosylase activity"/>
    <property type="evidence" value="ECO:0007669"/>
    <property type="project" value="UniProtKB-EC"/>
</dbReference>
<dbReference type="GO" id="GO:0003684">
    <property type="term" value="F:damaged DNA binding"/>
    <property type="evidence" value="ECO:0007669"/>
    <property type="project" value="InterPro"/>
</dbReference>
<reference evidence="12" key="1">
    <citation type="journal article" date="2016" name="Front. Microbiol.">
        <title>Molecular Keys to the Janthinobacterium and Duganella spp. Interaction with the Plant Pathogen Fusarium graminearum.</title>
        <authorList>
            <person name="Haack F.S."/>
            <person name="Poehlein A."/>
            <person name="Kroger C."/>
            <person name="Voigt C.A."/>
            <person name="Piepenbring M."/>
            <person name="Bode H.B."/>
            <person name="Daniel R."/>
            <person name="Schafer W."/>
            <person name="Streit W.R."/>
        </authorList>
    </citation>
    <scope>NUCLEOTIDE SEQUENCE [LARGE SCALE GENOMIC DNA]</scope>
    <source>
        <strain evidence="12">T54</strain>
    </source>
</reference>
<dbReference type="SMART" id="SM00898">
    <property type="entry name" value="Fapy_DNA_glyco"/>
    <property type="match status" value="1"/>
</dbReference>
<dbReference type="SUPFAM" id="SSF46946">
    <property type="entry name" value="S13-like H2TH domain"/>
    <property type="match status" value="1"/>
</dbReference>
<dbReference type="InterPro" id="IPR035937">
    <property type="entry name" value="FPG_N"/>
</dbReference>
<dbReference type="AlphaFoldDB" id="A0A1E7WLW1"/>
<evidence type="ECO:0000313" key="11">
    <source>
        <dbReference type="EMBL" id="OFA00016.1"/>
    </source>
</evidence>
<dbReference type="InterPro" id="IPR015886">
    <property type="entry name" value="H2TH_FPG"/>
</dbReference>
<keyword evidence="3" id="KW-0227">DNA damage</keyword>
<evidence type="ECO:0000256" key="8">
    <source>
        <dbReference type="ARBA" id="ARBA00023268"/>
    </source>
</evidence>
<accession>A0A1E7WLW1</accession>
<evidence type="ECO:0000256" key="3">
    <source>
        <dbReference type="ARBA" id="ARBA00022763"/>
    </source>
</evidence>
<evidence type="ECO:0000313" key="12">
    <source>
        <dbReference type="Proteomes" id="UP000175989"/>
    </source>
</evidence>
<keyword evidence="4 11" id="KW-0378">Hydrolase</keyword>
<dbReference type="GO" id="GO:0008270">
    <property type="term" value="F:zinc ion binding"/>
    <property type="evidence" value="ECO:0007669"/>
    <property type="project" value="InterPro"/>
</dbReference>
<sequence length="267" mass="29890">MPEGPSIVILREQVAQFEGRTMVRAEGSSKDVAMDELAGQPVLALRSFGKHFLIRLGDRALRIHLLMFGTYLINETKAADRAGPRLSLFFDDGSALHFYTCSIKTISDDLDSEYDWRGDVMNDAWSAALALKKLRAQPDTLACDALLDQTIFAGVGNIIKNEVLFRVRIHPLSTVGDIPAAKLRELVAQAREYSFDFLAWKKAGTLKQHWLAHTRKICPRCNISFLRGHLGKTARRSFYCARCQLQYPLTPPRSGSTPRSRKTPPAS</sequence>
<organism evidence="11 12">
    <name type="scientific">Duganella phyllosphaerae</name>
    <dbReference type="NCBI Taxonomy" id="762836"/>
    <lineage>
        <taxon>Bacteria</taxon>
        <taxon>Pseudomonadati</taxon>
        <taxon>Pseudomonadota</taxon>
        <taxon>Betaproteobacteria</taxon>
        <taxon>Burkholderiales</taxon>
        <taxon>Oxalobacteraceae</taxon>
        <taxon>Telluria group</taxon>
        <taxon>Duganella</taxon>
    </lineage>
</organism>
<evidence type="ECO:0000256" key="1">
    <source>
        <dbReference type="ARBA" id="ARBA00001668"/>
    </source>
</evidence>